<name>A0ABW5BS86_9PROT</name>
<dbReference type="RefSeq" id="WP_380254755.1">
    <property type="nucleotide sequence ID" value="NZ_JBHUII010000013.1"/>
</dbReference>
<dbReference type="InterPro" id="IPR027379">
    <property type="entry name" value="CLS_N"/>
</dbReference>
<evidence type="ECO:0000256" key="3">
    <source>
        <dbReference type="ARBA" id="ARBA00022692"/>
    </source>
</evidence>
<comment type="caution">
    <text evidence="8">The sequence shown here is derived from an EMBL/GenBank/DDBJ whole genome shotgun (WGS) entry which is preliminary data.</text>
</comment>
<sequence>MFSLETGSIIGLTLLVMNLWAITKILRSHEAVAVKVLWIATVALIPVFGFTFWVFMGPRKEKIGEEQLNPHL</sequence>
<keyword evidence="4 6" id="KW-1133">Transmembrane helix</keyword>
<evidence type="ECO:0000256" key="4">
    <source>
        <dbReference type="ARBA" id="ARBA00022989"/>
    </source>
</evidence>
<keyword evidence="3 6" id="KW-0812">Transmembrane</keyword>
<evidence type="ECO:0000313" key="9">
    <source>
        <dbReference type="Proteomes" id="UP001597294"/>
    </source>
</evidence>
<comment type="subcellular location">
    <subcellularLocation>
        <location evidence="1">Cell membrane</location>
        <topology evidence="1">Multi-pass membrane protein</topology>
    </subcellularLocation>
</comment>
<organism evidence="8 9">
    <name type="scientific">Kiloniella antarctica</name>
    <dbReference type="NCBI Taxonomy" id="1550907"/>
    <lineage>
        <taxon>Bacteria</taxon>
        <taxon>Pseudomonadati</taxon>
        <taxon>Pseudomonadota</taxon>
        <taxon>Alphaproteobacteria</taxon>
        <taxon>Rhodospirillales</taxon>
        <taxon>Kiloniellaceae</taxon>
        <taxon>Kiloniella</taxon>
    </lineage>
</organism>
<dbReference type="EMBL" id="JBHUII010000013">
    <property type="protein sequence ID" value="MFD2207775.1"/>
    <property type="molecule type" value="Genomic_DNA"/>
</dbReference>
<evidence type="ECO:0000256" key="6">
    <source>
        <dbReference type="SAM" id="Phobius"/>
    </source>
</evidence>
<evidence type="ECO:0000256" key="5">
    <source>
        <dbReference type="ARBA" id="ARBA00023136"/>
    </source>
</evidence>
<evidence type="ECO:0000259" key="7">
    <source>
        <dbReference type="Pfam" id="PF13396"/>
    </source>
</evidence>
<dbReference type="Proteomes" id="UP001597294">
    <property type="component" value="Unassembled WGS sequence"/>
</dbReference>
<feature type="transmembrane region" description="Helical" evidence="6">
    <location>
        <begin position="7"/>
        <end position="26"/>
    </location>
</feature>
<feature type="domain" description="Cardiolipin synthase N-terminal" evidence="7">
    <location>
        <begin position="16"/>
        <end position="58"/>
    </location>
</feature>
<keyword evidence="2" id="KW-1003">Cell membrane</keyword>
<evidence type="ECO:0000313" key="8">
    <source>
        <dbReference type="EMBL" id="MFD2207775.1"/>
    </source>
</evidence>
<gene>
    <name evidence="8" type="ORF">ACFSKO_19345</name>
</gene>
<keyword evidence="5 6" id="KW-0472">Membrane</keyword>
<evidence type="ECO:0000256" key="1">
    <source>
        <dbReference type="ARBA" id="ARBA00004651"/>
    </source>
</evidence>
<proteinExistence type="predicted"/>
<evidence type="ECO:0000256" key="2">
    <source>
        <dbReference type="ARBA" id="ARBA00022475"/>
    </source>
</evidence>
<reference evidence="9" key="1">
    <citation type="journal article" date="2019" name="Int. J. Syst. Evol. Microbiol.">
        <title>The Global Catalogue of Microorganisms (GCM) 10K type strain sequencing project: providing services to taxonomists for standard genome sequencing and annotation.</title>
        <authorList>
            <consortium name="The Broad Institute Genomics Platform"/>
            <consortium name="The Broad Institute Genome Sequencing Center for Infectious Disease"/>
            <person name="Wu L."/>
            <person name="Ma J."/>
        </authorList>
    </citation>
    <scope>NUCLEOTIDE SEQUENCE [LARGE SCALE GENOMIC DNA]</scope>
    <source>
        <strain evidence="9">CGMCC 4.7192</strain>
    </source>
</reference>
<feature type="transmembrane region" description="Helical" evidence="6">
    <location>
        <begin position="32"/>
        <end position="55"/>
    </location>
</feature>
<protein>
    <submittedName>
        <fullName evidence="8">PLD nuclease N-terminal domain-containing protein</fullName>
    </submittedName>
</protein>
<dbReference type="Pfam" id="PF13396">
    <property type="entry name" value="PLDc_N"/>
    <property type="match status" value="1"/>
</dbReference>
<accession>A0ABW5BS86</accession>
<keyword evidence="9" id="KW-1185">Reference proteome</keyword>